<dbReference type="PATRIC" id="fig|1349767.4.peg.3821"/>
<dbReference type="STRING" id="1349767.GJA_2058"/>
<evidence type="ECO:0000259" key="7">
    <source>
        <dbReference type="PROSITE" id="PS50111"/>
    </source>
</evidence>
<dbReference type="AlphaFoldDB" id="W0V5R1"/>
<dbReference type="FunFam" id="1.10.287.950:FF:000001">
    <property type="entry name" value="Methyl-accepting chemotaxis sensory transducer"/>
    <property type="match status" value="1"/>
</dbReference>
<evidence type="ECO:0000256" key="3">
    <source>
        <dbReference type="ARBA" id="ARBA00029447"/>
    </source>
</evidence>
<accession>W0V5R1</accession>
<dbReference type="PROSITE" id="PS50885">
    <property type="entry name" value="HAMP"/>
    <property type="match status" value="1"/>
</dbReference>
<feature type="domain" description="HAMP" evidence="8">
    <location>
        <begin position="355"/>
        <end position="407"/>
    </location>
</feature>
<feature type="coiled-coil region" evidence="5">
    <location>
        <begin position="612"/>
        <end position="650"/>
    </location>
</feature>
<dbReference type="PANTHER" id="PTHR43531:SF14">
    <property type="entry name" value="METHYL-ACCEPTING CHEMOTAXIS PROTEIN I-RELATED"/>
    <property type="match status" value="1"/>
</dbReference>
<dbReference type="CDD" id="cd12912">
    <property type="entry name" value="PDC2_MCP_like"/>
    <property type="match status" value="1"/>
</dbReference>
<dbReference type="RefSeq" id="WP_038491461.1">
    <property type="nucleotide sequence ID" value="NZ_BCTH01000028.1"/>
</dbReference>
<organism evidence="9 10">
    <name type="scientific">Janthinobacterium agaricidamnosum NBRC 102515 = DSM 9628</name>
    <dbReference type="NCBI Taxonomy" id="1349767"/>
    <lineage>
        <taxon>Bacteria</taxon>
        <taxon>Pseudomonadati</taxon>
        <taxon>Pseudomonadota</taxon>
        <taxon>Betaproteobacteria</taxon>
        <taxon>Burkholderiales</taxon>
        <taxon>Oxalobacteraceae</taxon>
        <taxon>Janthinobacterium</taxon>
    </lineage>
</organism>
<dbReference type="eggNOG" id="COG0840">
    <property type="taxonomic scope" value="Bacteria"/>
</dbReference>
<dbReference type="InterPro" id="IPR033462">
    <property type="entry name" value="Cache_3-Cache_2"/>
</dbReference>
<protein>
    <submittedName>
        <fullName evidence="9">HAMP domain protein</fullName>
    </submittedName>
</protein>
<dbReference type="Proteomes" id="UP000027604">
    <property type="component" value="Chromosome I"/>
</dbReference>
<feature type="domain" description="Methyl-accepting transducer" evidence="7">
    <location>
        <begin position="412"/>
        <end position="641"/>
    </location>
</feature>
<dbReference type="GO" id="GO:0004888">
    <property type="term" value="F:transmembrane signaling receptor activity"/>
    <property type="evidence" value="ECO:0007669"/>
    <property type="project" value="TreeGrafter"/>
</dbReference>
<dbReference type="InterPro" id="IPR004089">
    <property type="entry name" value="MCPsignal_dom"/>
</dbReference>
<feature type="transmembrane region" description="Helical" evidence="6">
    <location>
        <begin position="335"/>
        <end position="353"/>
    </location>
</feature>
<keyword evidence="6" id="KW-1133">Transmembrane helix</keyword>
<evidence type="ECO:0000259" key="8">
    <source>
        <dbReference type="PROSITE" id="PS50885"/>
    </source>
</evidence>
<sequence length="656" mass="69475">MQTSSFHPRHWGVGAKITACTLILAGITLSALILLINARTSSILEQRAADAVTAELNSVMTATEVFNNAMVNEAASMARLFASELPGPFTLDDGNPVDVAGTPAPALKSDGKLLNMDFSVADRYTAQTSAVATIFAASGDEFIRISTSLKKENGERAVGTKLDHGHPSYAQLRAGKSYVGLATLFGKQYITQYDPLRDAGGKVIGVLFIGLDVSTNLSMLKDKLRQVKLGQTGYLFIISTAQGKDYGKLVLHPNSEGKSALDFKDADGQPFIQHMLDQKNGTLRYTWAAPGESASQAREKHLSYREFKPWNWIVAGGAFTDEITAEARQLRNRTALFSAVALLIFGGLLWLLVRASITRPLLRAEAAAAQISGGDLTVQLQASGHDEIARLLHAMNRISGNLSGVVGQVRGGAEQIATASGEIASGNQDLSSRTEQQASSLEETAASMEQLSATVGNNVEHARQASQLARQASDVAALGGSAVAQVTATMDAIKQSSGKIADIIGVIDGIAFQTNILALNAAVEAARAGEQGRGFAVVATEVRNLAQRSGAAAREIKDLILDSAGKVEAGDKQVAHAGATMEQVVASVRRVTDIMVDITQASEEQRSGIEQVNQAIAQMDQVTQQNAALVEQAAAAAEALQDQADDLRQVVQIFKL</sequence>
<dbReference type="CDD" id="cd06225">
    <property type="entry name" value="HAMP"/>
    <property type="match status" value="1"/>
</dbReference>
<dbReference type="SUPFAM" id="SSF58104">
    <property type="entry name" value="Methyl-accepting chemotaxis protein (MCP) signaling domain"/>
    <property type="match status" value="1"/>
</dbReference>
<dbReference type="OrthoDB" id="8555762at2"/>
<proteinExistence type="inferred from homology"/>
<evidence type="ECO:0000256" key="4">
    <source>
        <dbReference type="PROSITE-ProRule" id="PRU00284"/>
    </source>
</evidence>
<dbReference type="SUPFAM" id="SSF103190">
    <property type="entry name" value="Sensory domain-like"/>
    <property type="match status" value="1"/>
</dbReference>
<evidence type="ECO:0000313" key="9">
    <source>
        <dbReference type="EMBL" id="CDG82693.1"/>
    </source>
</evidence>
<dbReference type="GO" id="GO:0006935">
    <property type="term" value="P:chemotaxis"/>
    <property type="evidence" value="ECO:0007669"/>
    <property type="project" value="TreeGrafter"/>
</dbReference>
<keyword evidence="6" id="KW-0812">Transmembrane</keyword>
<keyword evidence="6" id="KW-0472">Membrane</keyword>
<evidence type="ECO:0000256" key="2">
    <source>
        <dbReference type="ARBA" id="ARBA00022481"/>
    </source>
</evidence>
<keyword evidence="4" id="KW-0807">Transducer</keyword>
<dbReference type="GO" id="GO:0005886">
    <property type="term" value="C:plasma membrane"/>
    <property type="evidence" value="ECO:0007669"/>
    <property type="project" value="TreeGrafter"/>
</dbReference>
<dbReference type="KEGG" id="jag:GJA_2058"/>
<dbReference type="InterPro" id="IPR029151">
    <property type="entry name" value="Sensor-like_sf"/>
</dbReference>
<dbReference type="GO" id="GO:0007165">
    <property type="term" value="P:signal transduction"/>
    <property type="evidence" value="ECO:0007669"/>
    <property type="project" value="UniProtKB-KW"/>
</dbReference>
<dbReference type="InterPro" id="IPR051310">
    <property type="entry name" value="MCP_chemotaxis"/>
</dbReference>
<name>W0V5R1_9BURK</name>
<dbReference type="EMBL" id="HG322949">
    <property type="protein sequence ID" value="CDG82693.1"/>
    <property type="molecule type" value="Genomic_DNA"/>
</dbReference>
<evidence type="ECO:0000256" key="1">
    <source>
        <dbReference type="ARBA" id="ARBA00004370"/>
    </source>
</evidence>
<dbReference type="CDD" id="cd11386">
    <property type="entry name" value="MCP_signal"/>
    <property type="match status" value="1"/>
</dbReference>
<keyword evidence="5" id="KW-0175">Coiled coil</keyword>
<dbReference type="HOGENOM" id="CLU_000445_107_12_4"/>
<dbReference type="Gene3D" id="1.10.287.950">
    <property type="entry name" value="Methyl-accepting chemotaxis protein"/>
    <property type="match status" value="1"/>
</dbReference>
<keyword evidence="10" id="KW-1185">Reference proteome</keyword>
<feature type="transmembrane region" description="Helical" evidence="6">
    <location>
        <begin position="13"/>
        <end position="36"/>
    </location>
</feature>
<evidence type="ECO:0000256" key="6">
    <source>
        <dbReference type="SAM" id="Phobius"/>
    </source>
</evidence>
<evidence type="ECO:0000256" key="5">
    <source>
        <dbReference type="SAM" id="Coils"/>
    </source>
</evidence>
<dbReference type="SMART" id="SM00283">
    <property type="entry name" value="MA"/>
    <property type="match status" value="1"/>
</dbReference>
<keyword evidence="2" id="KW-0488">Methylation</keyword>
<dbReference type="Pfam" id="PF00672">
    <property type="entry name" value="HAMP"/>
    <property type="match status" value="1"/>
</dbReference>
<dbReference type="PROSITE" id="PS50111">
    <property type="entry name" value="CHEMOTAXIS_TRANSDUC_2"/>
    <property type="match status" value="1"/>
</dbReference>
<dbReference type="Pfam" id="PF17201">
    <property type="entry name" value="Cache_3-Cache_2"/>
    <property type="match status" value="1"/>
</dbReference>
<dbReference type="Pfam" id="PF00015">
    <property type="entry name" value="MCPsignal"/>
    <property type="match status" value="1"/>
</dbReference>
<dbReference type="Gene3D" id="3.30.450.20">
    <property type="entry name" value="PAS domain"/>
    <property type="match status" value="1"/>
</dbReference>
<dbReference type="InterPro" id="IPR003660">
    <property type="entry name" value="HAMP_dom"/>
</dbReference>
<dbReference type="SMART" id="SM00304">
    <property type="entry name" value="HAMP"/>
    <property type="match status" value="1"/>
</dbReference>
<evidence type="ECO:0000313" key="10">
    <source>
        <dbReference type="Proteomes" id="UP000027604"/>
    </source>
</evidence>
<reference evidence="9 10" key="1">
    <citation type="journal article" date="2015" name="Genome Announc.">
        <title>Genome Sequence of Mushroom Soft-Rot Pathogen Janthinobacterium agaricidamnosum.</title>
        <authorList>
            <person name="Graupner K."/>
            <person name="Lackner G."/>
            <person name="Hertweck C."/>
        </authorList>
    </citation>
    <scope>NUCLEOTIDE SEQUENCE [LARGE SCALE GENOMIC DNA]</scope>
    <source>
        <strain evidence="10">NBRC 102515 / DSM 9628</strain>
    </source>
</reference>
<comment type="similarity">
    <text evidence="3">Belongs to the methyl-accepting chemotaxis (MCP) protein family.</text>
</comment>
<dbReference type="PANTHER" id="PTHR43531">
    <property type="entry name" value="PROTEIN ICFG"/>
    <property type="match status" value="1"/>
</dbReference>
<comment type="subcellular location">
    <subcellularLocation>
        <location evidence="1">Membrane</location>
    </subcellularLocation>
</comment>
<gene>
    <name evidence="9" type="ORF">GJA_2058</name>
</gene>